<dbReference type="PANTHER" id="PTHR24056">
    <property type="entry name" value="CELL DIVISION PROTEIN KINASE"/>
    <property type="match status" value="1"/>
</dbReference>
<dbReference type="InterPro" id="IPR011009">
    <property type="entry name" value="Kinase-like_dom_sf"/>
</dbReference>
<sequence length="140" mass="16008">HTHRNTSGPDTRLVLLGDQMVKSIMWQLLQGMKYLHDNWILHRDMKPANILLIGSGREIGTVKICDLGMARVFNNPLKRMSDVDPVVVTIWYRAPELLLGSKHYTKAIDMWAIGCIFAELMTTKPIFRGHQEEVRARVGL</sequence>
<keyword evidence="2 11" id="KW-0723">Serine/threonine-protein kinase</keyword>
<evidence type="ECO:0000313" key="12">
    <source>
        <dbReference type="Proteomes" id="UP000054560"/>
    </source>
</evidence>
<organism evidence="11 12">
    <name type="scientific">Sphaeroforma arctica JP610</name>
    <dbReference type="NCBI Taxonomy" id="667725"/>
    <lineage>
        <taxon>Eukaryota</taxon>
        <taxon>Ichthyosporea</taxon>
        <taxon>Ichthyophonida</taxon>
        <taxon>Sphaeroforma</taxon>
    </lineage>
</organism>
<keyword evidence="5 11" id="KW-0418">Kinase</keyword>
<reference evidence="11 12" key="1">
    <citation type="submission" date="2011-02" db="EMBL/GenBank/DDBJ databases">
        <title>The Genome Sequence of Sphaeroforma arctica JP610.</title>
        <authorList>
            <consortium name="The Broad Institute Genome Sequencing Platform"/>
            <person name="Russ C."/>
            <person name="Cuomo C."/>
            <person name="Young S.K."/>
            <person name="Zeng Q."/>
            <person name="Gargeya S."/>
            <person name="Alvarado L."/>
            <person name="Berlin A."/>
            <person name="Chapman S.B."/>
            <person name="Chen Z."/>
            <person name="Freedman E."/>
            <person name="Gellesch M."/>
            <person name="Goldberg J."/>
            <person name="Griggs A."/>
            <person name="Gujja S."/>
            <person name="Heilman E."/>
            <person name="Heiman D."/>
            <person name="Howarth C."/>
            <person name="Mehta T."/>
            <person name="Neiman D."/>
            <person name="Pearson M."/>
            <person name="Roberts A."/>
            <person name="Saif S."/>
            <person name="Shea T."/>
            <person name="Shenoy N."/>
            <person name="Sisk P."/>
            <person name="Stolte C."/>
            <person name="Sykes S."/>
            <person name="White J."/>
            <person name="Yandava C."/>
            <person name="Burger G."/>
            <person name="Gray M.W."/>
            <person name="Holland P.W.H."/>
            <person name="King N."/>
            <person name="Lang F.B.F."/>
            <person name="Roger A.J."/>
            <person name="Ruiz-Trillo I."/>
            <person name="Haas B."/>
            <person name="Nusbaum C."/>
            <person name="Birren B."/>
        </authorList>
    </citation>
    <scope>NUCLEOTIDE SEQUENCE [LARGE SCALE GENOMIC DNA]</scope>
    <source>
        <strain evidence="11 12">JP610</strain>
    </source>
</reference>
<dbReference type="OrthoDB" id="6284126at2759"/>
<keyword evidence="6" id="KW-0067">ATP-binding</keyword>
<comment type="catalytic activity">
    <reaction evidence="7">
        <text>L-threonyl-[protein] + ATP = O-phospho-L-threonyl-[protein] + ADP + H(+)</text>
        <dbReference type="Rhea" id="RHEA:46608"/>
        <dbReference type="Rhea" id="RHEA-COMP:11060"/>
        <dbReference type="Rhea" id="RHEA-COMP:11605"/>
        <dbReference type="ChEBI" id="CHEBI:15378"/>
        <dbReference type="ChEBI" id="CHEBI:30013"/>
        <dbReference type="ChEBI" id="CHEBI:30616"/>
        <dbReference type="ChEBI" id="CHEBI:61977"/>
        <dbReference type="ChEBI" id="CHEBI:456216"/>
        <dbReference type="EC" id="2.7.11.22"/>
    </reaction>
</comment>
<dbReference type="PROSITE" id="PS50011">
    <property type="entry name" value="PROTEIN_KINASE_DOM"/>
    <property type="match status" value="1"/>
</dbReference>
<gene>
    <name evidence="11" type="ORF">SARC_10437</name>
</gene>
<evidence type="ECO:0000256" key="5">
    <source>
        <dbReference type="ARBA" id="ARBA00022777"/>
    </source>
</evidence>
<comment type="catalytic activity">
    <reaction evidence="9">
        <text>[DNA-directed RNA polymerase] + ATP = phospho-[DNA-directed RNA polymerase] + ADP + H(+)</text>
        <dbReference type="Rhea" id="RHEA:10216"/>
        <dbReference type="Rhea" id="RHEA-COMP:11321"/>
        <dbReference type="Rhea" id="RHEA-COMP:11322"/>
        <dbReference type="ChEBI" id="CHEBI:15378"/>
        <dbReference type="ChEBI" id="CHEBI:30616"/>
        <dbReference type="ChEBI" id="CHEBI:43176"/>
        <dbReference type="ChEBI" id="CHEBI:68546"/>
        <dbReference type="ChEBI" id="CHEBI:456216"/>
        <dbReference type="EC" id="2.7.11.23"/>
    </reaction>
</comment>
<dbReference type="RefSeq" id="XP_014150998.1">
    <property type="nucleotide sequence ID" value="XM_014295523.1"/>
</dbReference>
<dbReference type="Pfam" id="PF00069">
    <property type="entry name" value="Pkinase"/>
    <property type="match status" value="1"/>
</dbReference>
<dbReference type="Proteomes" id="UP000054560">
    <property type="component" value="Unassembled WGS sequence"/>
</dbReference>
<dbReference type="GeneID" id="25910941"/>
<dbReference type="eggNOG" id="KOG0666">
    <property type="taxonomic scope" value="Eukaryota"/>
</dbReference>
<dbReference type="SMART" id="SM00220">
    <property type="entry name" value="S_TKc"/>
    <property type="match status" value="1"/>
</dbReference>
<dbReference type="SUPFAM" id="SSF56112">
    <property type="entry name" value="Protein kinase-like (PK-like)"/>
    <property type="match status" value="1"/>
</dbReference>
<dbReference type="InterPro" id="IPR008271">
    <property type="entry name" value="Ser/Thr_kinase_AS"/>
</dbReference>
<protein>
    <submittedName>
        <fullName evidence="11">Serine/threonine protein kinase</fullName>
    </submittedName>
</protein>
<evidence type="ECO:0000256" key="3">
    <source>
        <dbReference type="ARBA" id="ARBA00022679"/>
    </source>
</evidence>
<dbReference type="Gene3D" id="1.10.510.10">
    <property type="entry name" value="Transferase(Phosphotransferase) domain 1"/>
    <property type="match status" value="1"/>
</dbReference>
<evidence type="ECO:0000256" key="1">
    <source>
        <dbReference type="ARBA" id="ARBA00006485"/>
    </source>
</evidence>
<dbReference type="PROSITE" id="PS00108">
    <property type="entry name" value="PROTEIN_KINASE_ST"/>
    <property type="match status" value="1"/>
</dbReference>
<dbReference type="GO" id="GO:0016592">
    <property type="term" value="C:mediator complex"/>
    <property type="evidence" value="ECO:0007669"/>
    <property type="project" value="TreeGrafter"/>
</dbReference>
<evidence type="ECO:0000256" key="2">
    <source>
        <dbReference type="ARBA" id="ARBA00022527"/>
    </source>
</evidence>
<keyword evidence="3" id="KW-0808">Transferase</keyword>
<comment type="similarity">
    <text evidence="1">Belongs to the protein kinase superfamily. CMGC Ser/Thr protein kinase family. CDC2/CDKX subfamily.</text>
</comment>
<accession>A0A0L0FKW5</accession>
<keyword evidence="12" id="KW-1185">Reference proteome</keyword>
<dbReference type="AlphaFoldDB" id="A0A0L0FKW5"/>
<evidence type="ECO:0000256" key="9">
    <source>
        <dbReference type="ARBA" id="ARBA00049280"/>
    </source>
</evidence>
<dbReference type="InterPro" id="IPR050108">
    <property type="entry name" value="CDK"/>
</dbReference>
<feature type="domain" description="Protein kinase" evidence="10">
    <location>
        <begin position="1"/>
        <end position="140"/>
    </location>
</feature>
<dbReference type="GO" id="GO:0008353">
    <property type="term" value="F:RNA polymerase II CTD heptapeptide repeat kinase activity"/>
    <property type="evidence" value="ECO:0007669"/>
    <property type="project" value="UniProtKB-EC"/>
</dbReference>
<dbReference type="EMBL" id="KQ242844">
    <property type="protein sequence ID" value="KNC77096.1"/>
    <property type="molecule type" value="Genomic_DNA"/>
</dbReference>
<dbReference type="InterPro" id="IPR000719">
    <property type="entry name" value="Prot_kinase_dom"/>
</dbReference>
<keyword evidence="4" id="KW-0547">Nucleotide-binding</keyword>
<evidence type="ECO:0000256" key="6">
    <source>
        <dbReference type="ARBA" id="ARBA00022840"/>
    </source>
</evidence>
<evidence type="ECO:0000259" key="10">
    <source>
        <dbReference type="PROSITE" id="PS50011"/>
    </source>
</evidence>
<dbReference type="PANTHER" id="PTHR24056:SF495">
    <property type="entry name" value="CYCLIN-DEPENDENT KINASE 8-RELATED"/>
    <property type="match status" value="1"/>
</dbReference>
<dbReference type="FunFam" id="1.10.510.10:FF:000624">
    <property type="entry name" value="Mitogen-activated protein kinase"/>
    <property type="match status" value="1"/>
</dbReference>
<dbReference type="GO" id="GO:0005524">
    <property type="term" value="F:ATP binding"/>
    <property type="evidence" value="ECO:0007669"/>
    <property type="project" value="UniProtKB-KW"/>
</dbReference>
<evidence type="ECO:0000313" key="11">
    <source>
        <dbReference type="EMBL" id="KNC77096.1"/>
    </source>
</evidence>
<proteinExistence type="inferred from homology"/>
<comment type="catalytic activity">
    <reaction evidence="8">
        <text>L-seryl-[protein] + ATP = O-phospho-L-seryl-[protein] + ADP + H(+)</text>
        <dbReference type="Rhea" id="RHEA:17989"/>
        <dbReference type="Rhea" id="RHEA-COMP:9863"/>
        <dbReference type="Rhea" id="RHEA-COMP:11604"/>
        <dbReference type="ChEBI" id="CHEBI:15378"/>
        <dbReference type="ChEBI" id="CHEBI:29999"/>
        <dbReference type="ChEBI" id="CHEBI:30616"/>
        <dbReference type="ChEBI" id="CHEBI:83421"/>
        <dbReference type="ChEBI" id="CHEBI:456216"/>
        <dbReference type="EC" id="2.7.11.22"/>
    </reaction>
</comment>
<evidence type="ECO:0000256" key="4">
    <source>
        <dbReference type="ARBA" id="ARBA00022741"/>
    </source>
</evidence>
<feature type="non-terminal residue" evidence="11">
    <location>
        <position position="1"/>
    </location>
</feature>
<name>A0A0L0FKW5_9EUKA</name>
<evidence type="ECO:0000256" key="8">
    <source>
        <dbReference type="ARBA" id="ARBA00048367"/>
    </source>
</evidence>
<dbReference type="STRING" id="667725.A0A0L0FKW5"/>
<evidence type="ECO:0000256" key="7">
    <source>
        <dbReference type="ARBA" id="ARBA00047811"/>
    </source>
</evidence>
<dbReference type="GO" id="GO:0004693">
    <property type="term" value="F:cyclin-dependent protein serine/threonine kinase activity"/>
    <property type="evidence" value="ECO:0007669"/>
    <property type="project" value="UniProtKB-EC"/>
</dbReference>